<organism evidence="1 2">
    <name type="scientific">Microcoleus asticus IPMA8</name>
    <dbReference type="NCBI Taxonomy" id="2563858"/>
    <lineage>
        <taxon>Bacteria</taxon>
        <taxon>Bacillati</taxon>
        <taxon>Cyanobacteriota</taxon>
        <taxon>Cyanophyceae</taxon>
        <taxon>Oscillatoriophycideae</taxon>
        <taxon>Oscillatoriales</taxon>
        <taxon>Microcoleaceae</taxon>
        <taxon>Microcoleus</taxon>
        <taxon>Microcoleus asticus</taxon>
    </lineage>
</organism>
<reference evidence="1 2" key="1">
    <citation type="journal article" date="2020" name="Sci. Rep.">
        <title>A novel cyanobacterial geosmin producer, revising GeoA distribution and dispersion patterns in Bacteria.</title>
        <authorList>
            <person name="Churro C."/>
            <person name="Semedo-Aguiar A.P."/>
            <person name="Silva A.D."/>
            <person name="Pereira-Leal J.B."/>
            <person name="Leite R.B."/>
        </authorList>
    </citation>
    <scope>NUCLEOTIDE SEQUENCE [LARGE SCALE GENOMIC DNA]</scope>
    <source>
        <strain evidence="1 2">IPMA8</strain>
    </source>
</reference>
<evidence type="ECO:0000313" key="2">
    <source>
        <dbReference type="Proteomes" id="UP000702425"/>
    </source>
</evidence>
<gene>
    <name evidence="1" type="ORF">E5S67_00849</name>
</gene>
<comment type="caution">
    <text evidence="1">The sequence shown here is derived from an EMBL/GenBank/DDBJ whole genome shotgun (WGS) entry which is preliminary data.</text>
</comment>
<dbReference type="EMBL" id="SRRZ01000010">
    <property type="protein sequence ID" value="NQE33132.1"/>
    <property type="molecule type" value="Genomic_DNA"/>
</dbReference>
<accession>A0ABX2CRU4</accession>
<evidence type="ECO:0000313" key="1">
    <source>
        <dbReference type="EMBL" id="NQE33132.1"/>
    </source>
</evidence>
<protein>
    <submittedName>
        <fullName evidence="1">Uncharacterized protein</fullName>
    </submittedName>
</protein>
<name>A0ABX2CRU4_9CYAN</name>
<keyword evidence="2" id="KW-1185">Reference proteome</keyword>
<sequence length="50" mass="5448">MSKQIDGSTFKQSRASKIQVEVKEIAKQVTAKNLSSHLNVDADGDDVSNE</sequence>
<dbReference type="Proteomes" id="UP000702425">
    <property type="component" value="Unassembled WGS sequence"/>
</dbReference>
<dbReference type="RefSeq" id="WP_172185819.1">
    <property type="nucleotide sequence ID" value="NZ_CAWPPK010000002.1"/>
</dbReference>
<proteinExistence type="predicted"/>